<evidence type="ECO:0000256" key="2">
    <source>
        <dbReference type="ARBA" id="ARBA00022729"/>
    </source>
</evidence>
<dbReference type="GO" id="GO:0051087">
    <property type="term" value="F:protein-folding chaperone binding"/>
    <property type="evidence" value="ECO:0007669"/>
    <property type="project" value="TreeGrafter"/>
</dbReference>
<dbReference type="EMBL" id="CACVAR010000237">
    <property type="protein sequence ID" value="CAA6814232.1"/>
    <property type="molecule type" value="Genomic_DNA"/>
</dbReference>
<evidence type="ECO:0000256" key="1">
    <source>
        <dbReference type="ARBA" id="ARBA00004240"/>
    </source>
</evidence>
<dbReference type="CDD" id="cd07316">
    <property type="entry name" value="terB_like_DjlA"/>
    <property type="match status" value="1"/>
</dbReference>
<keyword evidence="4" id="KW-0472">Membrane</keyword>
<keyword evidence="3" id="KW-0256">Endoplasmic reticulum</keyword>
<dbReference type="InterPro" id="IPR029024">
    <property type="entry name" value="TerB-like"/>
</dbReference>
<reference evidence="6" key="1">
    <citation type="submission" date="2020-01" db="EMBL/GenBank/DDBJ databases">
        <authorList>
            <person name="Meier V. D."/>
            <person name="Meier V D."/>
        </authorList>
    </citation>
    <scope>NUCLEOTIDE SEQUENCE</scope>
    <source>
        <strain evidence="6">HLG_WM_MAG_03</strain>
    </source>
</reference>
<accession>A0A6S6TFX1</accession>
<dbReference type="GO" id="GO:0051787">
    <property type="term" value="F:misfolded protein binding"/>
    <property type="evidence" value="ECO:0007669"/>
    <property type="project" value="TreeGrafter"/>
</dbReference>
<feature type="transmembrane region" description="Helical" evidence="4">
    <location>
        <begin position="7"/>
        <end position="39"/>
    </location>
</feature>
<evidence type="ECO:0000256" key="3">
    <source>
        <dbReference type="ARBA" id="ARBA00022824"/>
    </source>
</evidence>
<dbReference type="CDD" id="cd06257">
    <property type="entry name" value="DnaJ"/>
    <property type="match status" value="1"/>
</dbReference>
<dbReference type="SUPFAM" id="SSF46565">
    <property type="entry name" value="Chaperone J-domain"/>
    <property type="match status" value="1"/>
</dbReference>
<dbReference type="GO" id="GO:0034975">
    <property type="term" value="P:protein folding in endoplasmic reticulum"/>
    <property type="evidence" value="ECO:0007669"/>
    <property type="project" value="TreeGrafter"/>
</dbReference>
<dbReference type="InterPro" id="IPR051727">
    <property type="entry name" value="DnaJ_C3_Co-chaperones"/>
</dbReference>
<sequence length="253" mass="29567">MLKFRKWLYLALALVLIYYIFIVNIVLTLSILLSLFVAFQLYKVYAKWKLNKLSTSKELFRESELGIFIALVAKVAKADGRVSELEAQLIGIMFDDISKVFREKEKTRNILKEIFNEEKERIDDTKEVAQSLNKLLGRSKIRRKQFVAFLIQLAFADSGISGDEDKVLREIVHELNMTPQDYNEILNKFNNMRQNKQESMSLEEAYKILGVNKGDDMNSIKKTYRSLVRQYHPDIIESQNKDESYMEEATLKT</sequence>
<feature type="domain" description="J" evidence="5">
    <location>
        <begin position="204"/>
        <end position="253"/>
    </location>
</feature>
<evidence type="ECO:0000259" key="5">
    <source>
        <dbReference type="PROSITE" id="PS50076"/>
    </source>
</evidence>
<evidence type="ECO:0000313" key="6">
    <source>
        <dbReference type="EMBL" id="CAA6814232.1"/>
    </source>
</evidence>
<comment type="subcellular location">
    <subcellularLocation>
        <location evidence="1">Endoplasmic reticulum</location>
    </subcellularLocation>
</comment>
<dbReference type="AlphaFoldDB" id="A0A6S6TFX1"/>
<dbReference type="Gene3D" id="1.10.3680.10">
    <property type="entry name" value="TerB-like"/>
    <property type="match status" value="1"/>
</dbReference>
<dbReference type="InterPro" id="IPR001623">
    <property type="entry name" value="DnaJ_domain"/>
</dbReference>
<dbReference type="PROSITE" id="PS50076">
    <property type="entry name" value="DNAJ_2"/>
    <property type="match status" value="1"/>
</dbReference>
<keyword evidence="2" id="KW-0732">Signal</keyword>
<dbReference type="Gene3D" id="1.10.287.110">
    <property type="entry name" value="DnaJ domain"/>
    <property type="match status" value="1"/>
</dbReference>
<dbReference type="InterPro" id="IPR007791">
    <property type="entry name" value="DjlA_N"/>
</dbReference>
<protein>
    <submittedName>
        <fullName evidence="6">DnaJ-like protein DjlA</fullName>
    </submittedName>
</protein>
<proteinExistence type="predicted"/>
<dbReference type="Pfam" id="PF05099">
    <property type="entry name" value="TerB"/>
    <property type="match status" value="1"/>
</dbReference>
<evidence type="ECO:0000256" key="4">
    <source>
        <dbReference type="SAM" id="Phobius"/>
    </source>
</evidence>
<dbReference type="PANTHER" id="PTHR44140:SF2">
    <property type="entry name" value="LD25575P"/>
    <property type="match status" value="1"/>
</dbReference>
<feature type="non-terminal residue" evidence="6">
    <location>
        <position position="253"/>
    </location>
</feature>
<dbReference type="PANTHER" id="PTHR44140">
    <property type="entry name" value="LD25575P"/>
    <property type="match status" value="1"/>
</dbReference>
<name>A0A6S6TFX1_9BACT</name>
<dbReference type="Pfam" id="PF00226">
    <property type="entry name" value="DnaJ"/>
    <property type="match status" value="1"/>
</dbReference>
<gene>
    <name evidence="6" type="ORF">HELGO_WM44038</name>
</gene>
<keyword evidence="4" id="KW-0812">Transmembrane</keyword>
<dbReference type="InterPro" id="IPR036869">
    <property type="entry name" value="J_dom_sf"/>
</dbReference>
<dbReference type="PRINTS" id="PR00625">
    <property type="entry name" value="JDOMAIN"/>
</dbReference>
<keyword evidence="4" id="KW-1133">Transmembrane helix</keyword>
<dbReference type="SUPFAM" id="SSF158682">
    <property type="entry name" value="TerB-like"/>
    <property type="match status" value="1"/>
</dbReference>
<organism evidence="6">
    <name type="scientific">uncultured Sulfurovum sp</name>
    <dbReference type="NCBI Taxonomy" id="269237"/>
    <lineage>
        <taxon>Bacteria</taxon>
        <taxon>Pseudomonadati</taxon>
        <taxon>Campylobacterota</taxon>
        <taxon>Epsilonproteobacteria</taxon>
        <taxon>Campylobacterales</taxon>
        <taxon>Sulfurovaceae</taxon>
        <taxon>Sulfurovum</taxon>
        <taxon>environmental samples</taxon>
    </lineage>
</organism>